<proteinExistence type="predicted"/>
<evidence type="ECO:0000313" key="3">
    <source>
        <dbReference type="Proteomes" id="UP000265515"/>
    </source>
</evidence>
<dbReference type="InterPro" id="IPR027417">
    <property type="entry name" value="P-loop_NTPase"/>
</dbReference>
<dbReference type="Gene3D" id="3.40.50.300">
    <property type="entry name" value="P-loop containing nucleotide triphosphate hydrolases"/>
    <property type="match status" value="1"/>
</dbReference>
<gene>
    <name evidence="2" type="ORF">CBR_g54447</name>
</gene>
<dbReference type="SUPFAM" id="SSF52540">
    <property type="entry name" value="P-loop containing nucleoside triphosphate hydrolases"/>
    <property type="match status" value="1"/>
</dbReference>
<dbReference type="PANTHER" id="PTHR10887">
    <property type="entry name" value="DNA2/NAM7 HELICASE FAMILY"/>
    <property type="match status" value="1"/>
</dbReference>
<dbReference type="Pfam" id="PF13086">
    <property type="entry name" value="AAA_11"/>
    <property type="match status" value="1"/>
</dbReference>
<dbReference type="InterPro" id="IPR045055">
    <property type="entry name" value="DNA2/NAM7-like"/>
</dbReference>
<dbReference type="STRING" id="69332.A0A388MC57"/>
<dbReference type="InterPro" id="IPR041677">
    <property type="entry name" value="DNA2/NAM7_AAA_11"/>
</dbReference>
<protein>
    <recommendedName>
        <fullName evidence="1">DNA2/NAM7 helicase helicase domain-containing protein</fullName>
    </recommendedName>
</protein>
<keyword evidence="3" id="KW-1185">Reference proteome</keyword>
<dbReference type="EMBL" id="BFEA01001007">
    <property type="protein sequence ID" value="GBG92146.1"/>
    <property type="molecule type" value="Genomic_DNA"/>
</dbReference>
<feature type="domain" description="DNA2/NAM7 helicase helicase" evidence="1">
    <location>
        <begin position="119"/>
        <end position="159"/>
    </location>
</feature>
<dbReference type="Proteomes" id="UP000265515">
    <property type="component" value="Unassembled WGS sequence"/>
</dbReference>
<name>A0A388MC57_CHABU</name>
<dbReference type="PANTHER" id="PTHR10887:SF538">
    <property type="entry name" value="HELICASE MAGATAMA 3-RELATED"/>
    <property type="match status" value="1"/>
</dbReference>
<dbReference type="AlphaFoldDB" id="A0A388MC57"/>
<dbReference type="Gramene" id="GBG92146">
    <property type="protein sequence ID" value="GBG92146"/>
    <property type="gene ID" value="CBR_g54447"/>
</dbReference>
<sequence>MLAITEAHEGKQILRLRLYLGDDSEGDNLALIKASQARINRIRRSVTKANSPFWMLKLCNLSTISREYRALHSVHALPFAESIISATAVLSDSRSGSGGPTMKWNIPVPLMECLEESHNSSQFQAIQAGLSRAPVVLIQGPPGTGKTQTILGLLSVVLHATPVHQSSDR</sequence>
<reference evidence="2 3" key="1">
    <citation type="journal article" date="2018" name="Cell">
        <title>The Chara Genome: Secondary Complexity and Implications for Plant Terrestrialization.</title>
        <authorList>
            <person name="Nishiyama T."/>
            <person name="Sakayama H."/>
            <person name="Vries J.D."/>
            <person name="Buschmann H."/>
            <person name="Saint-Marcoux D."/>
            <person name="Ullrich K.K."/>
            <person name="Haas F.B."/>
            <person name="Vanderstraeten L."/>
            <person name="Becker D."/>
            <person name="Lang D."/>
            <person name="Vosolsobe S."/>
            <person name="Rombauts S."/>
            <person name="Wilhelmsson P.K.I."/>
            <person name="Janitza P."/>
            <person name="Kern R."/>
            <person name="Heyl A."/>
            <person name="Rumpler F."/>
            <person name="Villalobos L.I.A.C."/>
            <person name="Clay J.M."/>
            <person name="Skokan R."/>
            <person name="Toyoda A."/>
            <person name="Suzuki Y."/>
            <person name="Kagoshima H."/>
            <person name="Schijlen E."/>
            <person name="Tajeshwar N."/>
            <person name="Catarino B."/>
            <person name="Hetherington A.J."/>
            <person name="Saltykova A."/>
            <person name="Bonnot C."/>
            <person name="Breuninger H."/>
            <person name="Symeonidi A."/>
            <person name="Radhakrishnan G.V."/>
            <person name="Van Nieuwerburgh F."/>
            <person name="Deforce D."/>
            <person name="Chang C."/>
            <person name="Karol K.G."/>
            <person name="Hedrich R."/>
            <person name="Ulvskov P."/>
            <person name="Glockner G."/>
            <person name="Delwiche C.F."/>
            <person name="Petrasek J."/>
            <person name="Van de Peer Y."/>
            <person name="Friml J."/>
            <person name="Beilby M."/>
            <person name="Dolan L."/>
            <person name="Kohara Y."/>
            <person name="Sugano S."/>
            <person name="Fujiyama A."/>
            <person name="Delaux P.-M."/>
            <person name="Quint M."/>
            <person name="TheiBen G."/>
            <person name="Hagemann M."/>
            <person name="Harholt J."/>
            <person name="Dunand C."/>
            <person name="Zachgo S."/>
            <person name="Langdale J."/>
            <person name="Maumus F."/>
            <person name="Straeten D.V.D."/>
            <person name="Gould S.B."/>
            <person name="Rensing S.A."/>
        </authorList>
    </citation>
    <scope>NUCLEOTIDE SEQUENCE [LARGE SCALE GENOMIC DNA]</scope>
    <source>
        <strain evidence="2 3">S276</strain>
    </source>
</reference>
<comment type="caution">
    <text evidence="2">The sequence shown here is derived from an EMBL/GenBank/DDBJ whole genome shotgun (WGS) entry which is preliminary data.</text>
</comment>
<accession>A0A388MC57</accession>
<evidence type="ECO:0000259" key="1">
    <source>
        <dbReference type="Pfam" id="PF13086"/>
    </source>
</evidence>
<organism evidence="2 3">
    <name type="scientific">Chara braunii</name>
    <name type="common">Braun's stonewort</name>
    <dbReference type="NCBI Taxonomy" id="69332"/>
    <lineage>
        <taxon>Eukaryota</taxon>
        <taxon>Viridiplantae</taxon>
        <taxon>Streptophyta</taxon>
        <taxon>Charophyceae</taxon>
        <taxon>Charales</taxon>
        <taxon>Characeae</taxon>
        <taxon>Chara</taxon>
    </lineage>
</organism>
<dbReference type="Gene3D" id="2.40.30.270">
    <property type="match status" value="1"/>
</dbReference>
<dbReference type="OrthoDB" id="6513042at2759"/>
<evidence type="ECO:0000313" key="2">
    <source>
        <dbReference type="EMBL" id="GBG92146.1"/>
    </source>
</evidence>
<dbReference type="GO" id="GO:0004386">
    <property type="term" value="F:helicase activity"/>
    <property type="evidence" value="ECO:0007669"/>
    <property type="project" value="InterPro"/>
</dbReference>